<evidence type="ECO:0000313" key="3">
    <source>
        <dbReference type="Proteomes" id="UP001279734"/>
    </source>
</evidence>
<organism evidence="2 3">
    <name type="scientific">Nepenthes gracilis</name>
    <name type="common">Slender pitcher plant</name>
    <dbReference type="NCBI Taxonomy" id="150966"/>
    <lineage>
        <taxon>Eukaryota</taxon>
        <taxon>Viridiplantae</taxon>
        <taxon>Streptophyta</taxon>
        <taxon>Embryophyta</taxon>
        <taxon>Tracheophyta</taxon>
        <taxon>Spermatophyta</taxon>
        <taxon>Magnoliopsida</taxon>
        <taxon>eudicotyledons</taxon>
        <taxon>Gunneridae</taxon>
        <taxon>Pentapetalae</taxon>
        <taxon>Caryophyllales</taxon>
        <taxon>Nepenthaceae</taxon>
        <taxon>Nepenthes</taxon>
    </lineage>
</organism>
<dbReference type="Proteomes" id="UP001279734">
    <property type="component" value="Unassembled WGS sequence"/>
</dbReference>
<feature type="compositionally biased region" description="Basic and acidic residues" evidence="1">
    <location>
        <begin position="56"/>
        <end position="65"/>
    </location>
</feature>
<evidence type="ECO:0000313" key="2">
    <source>
        <dbReference type="EMBL" id="GMH27274.1"/>
    </source>
</evidence>
<reference evidence="2" key="1">
    <citation type="submission" date="2023-05" db="EMBL/GenBank/DDBJ databases">
        <title>Nepenthes gracilis genome sequencing.</title>
        <authorList>
            <person name="Fukushima K."/>
        </authorList>
    </citation>
    <scope>NUCLEOTIDE SEQUENCE</scope>
    <source>
        <strain evidence="2">SING2019-196</strain>
    </source>
</reference>
<dbReference type="AlphaFoldDB" id="A0AAD3TE56"/>
<proteinExistence type="predicted"/>
<protein>
    <submittedName>
        <fullName evidence="2">Uncharacterized protein</fullName>
    </submittedName>
</protein>
<comment type="caution">
    <text evidence="2">The sequence shown here is derived from an EMBL/GenBank/DDBJ whole genome shotgun (WGS) entry which is preliminary data.</text>
</comment>
<sequence length="107" mass="11786">MLGTLSTIFGCFQPSRVSSSVADHDHHDDGGRCSNMKPELLDEEMKKPSRVSSSVADHDHHDDGGRCSNMKPELLDEEMKKVKSKVKGSSAPIPMSYFPIGSRLSRL</sequence>
<name>A0AAD3TE56_NEPGR</name>
<dbReference type="EMBL" id="BSYO01000032">
    <property type="protein sequence ID" value="GMH27274.1"/>
    <property type="molecule type" value="Genomic_DNA"/>
</dbReference>
<gene>
    <name evidence="2" type="ORF">Nepgr_029117</name>
</gene>
<feature type="region of interest" description="Disordered" evidence="1">
    <location>
        <begin position="47"/>
        <end position="70"/>
    </location>
</feature>
<evidence type="ECO:0000256" key="1">
    <source>
        <dbReference type="SAM" id="MobiDB-lite"/>
    </source>
</evidence>
<keyword evidence="3" id="KW-1185">Reference proteome</keyword>
<accession>A0AAD3TE56</accession>